<gene>
    <name evidence="1" type="ORF">S03H2_61826</name>
</gene>
<dbReference type="AlphaFoldDB" id="X1K8K9"/>
<accession>X1K8K9</accession>
<dbReference type="InterPro" id="IPR009014">
    <property type="entry name" value="Transketo_C/PFOR_II"/>
</dbReference>
<dbReference type="EMBL" id="BARU01039937">
    <property type="protein sequence ID" value="GAH86569.1"/>
    <property type="molecule type" value="Genomic_DNA"/>
</dbReference>
<reference evidence="1" key="1">
    <citation type="journal article" date="2014" name="Front. Microbiol.">
        <title>High frequency of phylogenetically diverse reductive dehalogenase-homologous genes in deep subseafloor sedimentary metagenomes.</title>
        <authorList>
            <person name="Kawai M."/>
            <person name="Futagami T."/>
            <person name="Toyoda A."/>
            <person name="Takaki Y."/>
            <person name="Nishi S."/>
            <person name="Hori S."/>
            <person name="Arai W."/>
            <person name="Tsubouchi T."/>
            <person name="Morono Y."/>
            <person name="Uchiyama I."/>
            <person name="Ito T."/>
            <person name="Fujiyama A."/>
            <person name="Inagaki F."/>
            <person name="Takami H."/>
        </authorList>
    </citation>
    <scope>NUCLEOTIDE SEQUENCE</scope>
    <source>
        <strain evidence="1">Expedition CK06-06</strain>
    </source>
</reference>
<dbReference type="InterPro" id="IPR029061">
    <property type="entry name" value="THDP-binding"/>
</dbReference>
<feature type="non-terminal residue" evidence="1">
    <location>
        <position position="1"/>
    </location>
</feature>
<proteinExistence type="predicted"/>
<evidence type="ECO:0008006" key="2">
    <source>
        <dbReference type="Google" id="ProtNLM"/>
    </source>
</evidence>
<feature type="non-terminal residue" evidence="1">
    <location>
        <position position="236"/>
    </location>
</feature>
<dbReference type="SUPFAM" id="SSF52922">
    <property type="entry name" value="TK C-terminal domain-like"/>
    <property type="match status" value="1"/>
</dbReference>
<name>X1K8K9_9ZZZZ</name>
<organism evidence="1">
    <name type="scientific">marine sediment metagenome</name>
    <dbReference type="NCBI Taxonomy" id="412755"/>
    <lineage>
        <taxon>unclassified sequences</taxon>
        <taxon>metagenomes</taxon>
        <taxon>ecological metagenomes</taxon>
    </lineage>
</organism>
<dbReference type="SUPFAM" id="SSF52518">
    <property type="entry name" value="Thiamin diphosphate-binding fold (THDP-binding)"/>
    <property type="match status" value="1"/>
</dbReference>
<sequence length="236" mass="26574">GGLTRNLKVRKNSKIINTQNSENTLVGIGFGLMLNNVSSIFFMKQQDFLLLGIDHLVNTYNIIRLNVPKASFTIMPIIVDSGYEGAQSCLNSFGDFCSIARIRGFSCTNKIDTKKIIKKHLISPGFRIIGVSQRLLKQELLDLDIINNGRNENYFQYKNGNNVTIVCFNYALPYGLNLYNKLKAINIRASLFSVNTYSEFDFSPIIHNILKTRNLVLIDDSKSGNLLSDSFLFNAV</sequence>
<comment type="caution">
    <text evidence="1">The sequence shown here is derived from an EMBL/GenBank/DDBJ whole genome shotgun (WGS) entry which is preliminary data.</text>
</comment>
<protein>
    <recommendedName>
        <fullName evidence="2">Transketolase C-terminal domain-containing protein</fullName>
    </recommendedName>
</protein>
<dbReference type="Gene3D" id="3.40.50.970">
    <property type="match status" value="1"/>
</dbReference>
<evidence type="ECO:0000313" key="1">
    <source>
        <dbReference type="EMBL" id="GAH86569.1"/>
    </source>
</evidence>